<evidence type="ECO:0000313" key="3">
    <source>
        <dbReference type="Proteomes" id="UP000466785"/>
    </source>
</evidence>
<dbReference type="EMBL" id="AP022570">
    <property type="protein sequence ID" value="BBX50380.1"/>
    <property type="molecule type" value="Genomic_DNA"/>
</dbReference>
<keyword evidence="3" id="KW-1185">Reference proteome</keyword>
<name>A0A6N4V8B3_9MYCO</name>
<feature type="transmembrane region" description="Helical" evidence="1">
    <location>
        <begin position="61"/>
        <end position="85"/>
    </location>
</feature>
<feature type="transmembrane region" description="Helical" evidence="1">
    <location>
        <begin position="7"/>
        <end position="24"/>
    </location>
</feature>
<proteinExistence type="predicted"/>
<keyword evidence="1" id="KW-0812">Transmembrane</keyword>
<gene>
    <name evidence="2" type="ORF">MPOR_14060</name>
</gene>
<sequence>MTSQGTVVRPGVLLAGFFVGFASVSLTFGVYWPFAALFPALVAGVAAIVPVKRHLEFAKGALIAAMGVVVFEFVFVVVMFVGAALR</sequence>
<protein>
    <submittedName>
        <fullName evidence="2">Uncharacterized protein</fullName>
    </submittedName>
</protein>
<evidence type="ECO:0000313" key="2">
    <source>
        <dbReference type="EMBL" id="BBX50380.1"/>
    </source>
</evidence>
<dbReference type="RefSeq" id="WP_163673077.1">
    <property type="nucleotide sequence ID" value="NZ_AP022570.1"/>
</dbReference>
<dbReference type="AlphaFoldDB" id="A0A6N4V8B3"/>
<organism evidence="2 3">
    <name type="scientific">Mycolicibacterium poriferae</name>
    <dbReference type="NCBI Taxonomy" id="39694"/>
    <lineage>
        <taxon>Bacteria</taxon>
        <taxon>Bacillati</taxon>
        <taxon>Actinomycetota</taxon>
        <taxon>Actinomycetes</taxon>
        <taxon>Mycobacteriales</taxon>
        <taxon>Mycobacteriaceae</taxon>
        <taxon>Mycolicibacterium</taxon>
    </lineage>
</organism>
<keyword evidence="1" id="KW-1133">Transmembrane helix</keyword>
<keyword evidence="1" id="KW-0472">Membrane</keyword>
<accession>A0A6N4V8B3</accession>
<reference evidence="2 3" key="1">
    <citation type="journal article" date="2019" name="Emerg. Microbes Infect.">
        <title>Comprehensive subspecies identification of 175 nontuberculous mycobacteria species based on 7547 genomic profiles.</title>
        <authorList>
            <person name="Matsumoto Y."/>
            <person name="Kinjo T."/>
            <person name="Motooka D."/>
            <person name="Nabeya D."/>
            <person name="Jung N."/>
            <person name="Uechi K."/>
            <person name="Horii T."/>
            <person name="Iida T."/>
            <person name="Fujita J."/>
            <person name="Nakamura S."/>
        </authorList>
    </citation>
    <scope>NUCLEOTIDE SEQUENCE [LARGE SCALE GENOMIC DNA]</scope>
    <source>
        <strain evidence="2 3">JCM 12603</strain>
    </source>
</reference>
<evidence type="ECO:0000256" key="1">
    <source>
        <dbReference type="SAM" id="Phobius"/>
    </source>
</evidence>
<dbReference type="KEGG" id="mpof:MPOR_14060"/>
<dbReference type="Proteomes" id="UP000466785">
    <property type="component" value="Chromosome"/>
</dbReference>